<dbReference type="FunFam" id="2.160.20.10:FF:000013">
    <property type="entry name" value="Pectinesterase"/>
    <property type="match status" value="1"/>
</dbReference>
<dbReference type="RefSeq" id="XP_044327811.1">
    <property type="nucleotide sequence ID" value="XM_044471876.1"/>
</dbReference>
<dbReference type="Gramene" id="TraesNOR2D03G01140320.2">
    <property type="protein sequence ID" value="TraesNOR2D03G01140320.2"/>
    <property type="gene ID" value="TraesNOR2D03G01140320"/>
</dbReference>
<dbReference type="SUPFAM" id="SSF51126">
    <property type="entry name" value="Pectin lyase-like"/>
    <property type="match status" value="1"/>
</dbReference>
<dbReference type="SMR" id="A0A1D5V2X1"/>
<evidence type="ECO:0000256" key="7">
    <source>
        <dbReference type="ARBA" id="ARBA00047928"/>
    </source>
</evidence>
<evidence type="ECO:0000256" key="9">
    <source>
        <dbReference type="PROSITE-ProRule" id="PRU10040"/>
    </source>
</evidence>
<evidence type="ECO:0000256" key="4">
    <source>
        <dbReference type="ARBA" id="ARBA00022801"/>
    </source>
</evidence>
<dbReference type="OrthoDB" id="2019149at2759"/>
<dbReference type="InterPro" id="IPR012334">
    <property type="entry name" value="Pectin_lyas_fold"/>
</dbReference>
<gene>
    <name evidence="12" type="primary">LOC123048853</name>
</gene>
<dbReference type="InterPro" id="IPR000070">
    <property type="entry name" value="Pectinesterase_cat"/>
</dbReference>
<feature type="active site" evidence="9">
    <location>
        <position position="280"/>
    </location>
</feature>
<dbReference type="OMA" id="TIQYNDA"/>
<reference evidence="12" key="1">
    <citation type="submission" date="2018-08" db="EMBL/GenBank/DDBJ databases">
        <authorList>
            <person name="Rossello M."/>
        </authorList>
    </citation>
    <scope>NUCLEOTIDE SEQUENCE [LARGE SCALE GENOMIC DNA]</scope>
    <source>
        <strain evidence="12">cv. Chinese Spring</strain>
    </source>
</reference>
<dbReference type="STRING" id="4565.A0A1D5V2X1"/>
<dbReference type="GO" id="GO:0030599">
    <property type="term" value="F:pectinesterase activity"/>
    <property type="evidence" value="ECO:0000318"/>
    <property type="project" value="GO_Central"/>
</dbReference>
<evidence type="ECO:0000256" key="10">
    <source>
        <dbReference type="RuleBase" id="RU000589"/>
    </source>
</evidence>
<evidence type="ECO:0000256" key="2">
    <source>
        <dbReference type="ARBA" id="ARBA00008891"/>
    </source>
</evidence>
<dbReference type="AlphaFoldDB" id="A0A1D5V2X1"/>
<dbReference type="Gene3D" id="2.160.20.10">
    <property type="entry name" value="Single-stranded right-handed beta-helix, Pectin lyase-like"/>
    <property type="match status" value="1"/>
</dbReference>
<keyword evidence="4 10" id="KW-0378">Hydrolase</keyword>
<keyword evidence="10" id="KW-0961">Cell wall biogenesis/degradation</keyword>
<keyword evidence="5 10" id="KW-0063">Aspartyl esterase</keyword>
<keyword evidence="10" id="KW-0134">Cell wall</keyword>
<dbReference type="InterPro" id="IPR033131">
    <property type="entry name" value="Pectinesterase_Asp_AS"/>
</dbReference>
<evidence type="ECO:0000256" key="1">
    <source>
        <dbReference type="ARBA" id="ARBA00005184"/>
    </source>
</evidence>
<reference evidence="12" key="2">
    <citation type="submission" date="2018-10" db="UniProtKB">
        <authorList>
            <consortium name="EnsemblPlants"/>
        </authorList>
    </citation>
    <scope>IDENTIFICATION</scope>
</reference>
<evidence type="ECO:0000259" key="11">
    <source>
        <dbReference type="Pfam" id="PF01095"/>
    </source>
</evidence>
<dbReference type="UniPathway" id="UPA00545">
    <property type="reaction ID" value="UER00823"/>
</dbReference>
<dbReference type="EC" id="3.1.1.11" evidence="3 10"/>
<organism evidence="12">
    <name type="scientific">Triticum aestivum</name>
    <name type="common">Wheat</name>
    <dbReference type="NCBI Taxonomy" id="4565"/>
    <lineage>
        <taxon>Eukaryota</taxon>
        <taxon>Viridiplantae</taxon>
        <taxon>Streptophyta</taxon>
        <taxon>Embryophyta</taxon>
        <taxon>Tracheophyta</taxon>
        <taxon>Spermatophyta</taxon>
        <taxon>Magnoliopsida</taxon>
        <taxon>Liliopsida</taxon>
        <taxon>Poales</taxon>
        <taxon>Poaceae</taxon>
        <taxon>BOP clade</taxon>
        <taxon>Pooideae</taxon>
        <taxon>Triticodae</taxon>
        <taxon>Triticeae</taxon>
        <taxon>Triticinae</taxon>
        <taxon>Triticum</taxon>
    </lineage>
</organism>
<sequence length="422" mass="46488">MEIFVPLIRYISSICIQFMNMHIYARYKPIDPVEKPRRQSADHTFISVSSKRARRLSIDPSPHRTARVRRLITTRITAFQEMRAPFCLVVVVGVLLLLRWPASSLASVQVARTITVDQLGGGDYTTVQSAVDAVPDGNSQWVKIYVKHGSYREKVIIPSEKGFILLEGDGSSSTDINFDSHVDGVDAPGITPITGRLRGNLAEISPTYNSSTFIVHSDNFVARNIAFKNTYTGNKPAVAFLMDGDKGAFYDCAFHGYQDTLSDLAGRHYFRHCLVEGAVDFIFGYGKSIYEDCTLQSNMAASSQQPGWVTAHGRAADKSAAFVFKGGSITGSGQQYLGRAWNEQATVVFYQVNMAGIVVPQGWDKWTPSQDVSQVTFAEVGCSGPGSGTSGRVPWEKHMNNADVQRFVDIGFIDDGWLSNQP</sequence>
<dbReference type="Gramene" id="TraesROB_scaffold_124880_01G000100.1">
    <property type="protein sequence ID" value="TraesROB_scaffold_124880_01G000100.1"/>
    <property type="gene ID" value="TraesROB_scaffold_124880_01G000100"/>
</dbReference>
<name>A0A1D5V2X1_WHEAT</name>
<dbReference type="Gramene" id="TraesWEE_scaffold_039706_01G000200.1">
    <property type="protein sequence ID" value="TraesWEE_scaffold_039706_01G000200.1"/>
    <property type="gene ID" value="TraesWEE_scaffold_039706_01G000200"/>
</dbReference>
<feature type="domain" description="Pectinesterase catalytic" evidence="11">
    <location>
        <begin position="188"/>
        <end position="414"/>
    </location>
</feature>
<dbReference type="GO" id="GO:0045490">
    <property type="term" value="P:pectin catabolic process"/>
    <property type="evidence" value="ECO:0000318"/>
    <property type="project" value="GO_Central"/>
</dbReference>
<dbReference type="Proteomes" id="UP000019116">
    <property type="component" value="Chromosome 2D"/>
</dbReference>
<keyword evidence="6" id="KW-0325">Glycoprotein</keyword>
<dbReference type="PANTHER" id="PTHR31321">
    <property type="entry name" value="ACYL-COA THIOESTER HYDROLASE YBHC-RELATED"/>
    <property type="match status" value="1"/>
</dbReference>
<dbReference type="InterPro" id="IPR018040">
    <property type="entry name" value="Pectinesterase_Tyr_AS"/>
</dbReference>
<dbReference type="Gramene" id="TraesCS2D02G137900.1">
    <property type="protein sequence ID" value="TraesCS2D02G137900.1"/>
    <property type="gene ID" value="TraesCS2D02G137900"/>
</dbReference>
<keyword evidence="10" id="KW-0964">Secreted</keyword>
<dbReference type="Pfam" id="PF01095">
    <property type="entry name" value="Pectinesterase"/>
    <property type="match status" value="2"/>
</dbReference>
<comment type="catalytic activity">
    <reaction evidence="7 10">
        <text>[(1-&gt;4)-alpha-D-galacturonosyl methyl ester](n) + n H2O = [(1-&gt;4)-alpha-D-galacturonosyl](n) + n methanol + n H(+)</text>
        <dbReference type="Rhea" id="RHEA:22380"/>
        <dbReference type="Rhea" id="RHEA-COMP:14570"/>
        <dbReference type="Rhea" id="RHEA-COMP:14573"/>
        <dbReference type="ChEBI" id="CHEBI:15377"/>
        <dbReference type="ChEBI" id="CHEBI:15378"/>
        <dbReference type="ChEBI" id="CHEBI:17790"/>
        <dbReference type="ChEBI" id="CHEBI:140522"/>
        <dbReference type="ChEBI" id="CHEBI:140523"/>
        <dbReference type="EC" id="3.1.1.11"/>
    </reaction>
</comment>
<dbReference type="PROSITE" id="PS00503">
    <property type="entry name" value="PECTINESTERASE_2"/>
    <property type="match status" value="1"/>
</dbReference>
<comment type="pathway">
    <text evidence="1 10">Glycan metabolism; pectin degradation; 2-dehydro-3-deoxy-D-gluconate from pectin: step 1/5.</text>
</comment>
<evidence type="ECO:0000313" key="13">
    <source>
        <dbReference type="Proteomes" id="UP000019116"/>
    </source>
</evidence>
<comment type="function">
    <text evidence="8 10">Acts in the modification of cell walls via demethylesterification of cell wall pectin.</text>
</comment>
<dbReference type="Gramene" id="TraesJUL2D03G01130600.2">
    <property type="protein sequence ID" value="TraesJUL2D03G01130600.2"/>
    <property type="gene ID" value="TraesJUL2D03G01130600"/>
</dbReference>
<evidence type="ECO:0000313" key="12">
    <source>
        <dbReference type="EnsemblPlants" id="TraesCS2D02G137900.1"/>
    </source>
</evidence>
<dbReference type="GeneID" id="123048853"/>
<comment type="subcellular location">
    <subcellularLocation>
        <location evidence="10">Secreted</location>
        <location evidence="10">Cell wall</location>
    </subcellularLocation>
</comment>
<dbReference type="Gramene" id="TraesCS2D03G0290900.1">
    <property type="protein sequence ID" value="TraesCS2D03G0290900.1.CDS"/>
    <property type="gene ID" value="TraesCS2D03G0290900"/>
</dbReference>
<dbReference type="GO" id="GO:0042545">
    <property type="term" value="P:cell wall modification"/>
    <property type="evidence" value="ECO:0007669"/>
    <property type="project" value="UniProtKB-UniRule"/>
</dbReference>
<evidence type="ECO:0000256" key="5">
    <source>
        <dbReference type="ARBA" id="ARBA00023085"/>
    </source>
</evidence>
<accession>A0A1D5V2X1</accession>
<dbReference type="ExpressionAtlas" id="A0A1D5V2X1">
    <property type="expression patterns" value="baseline and differential"/>
</dbReference>
<dbReference type="InterPro" id="IPR011050">
    <property type="entry name" value="Pectin_lyase_fold/virulence"/>
</dbReference>
<dbReference type="EnsemblPlants" id="TraesCS2D02G137900.1">
    <property type="protein sequence ID" value="TraesCS2D02G137900.1"/>
    <property type="gene ID" value="TraesCS2D02G137900"/>
</dbReference>
<evidence type="ECO:0000256" key="3">
    <source>
        <dbReference type="ARBA" id="ARBA00013229"/>
    </source>
</evidence>
<evidence type="ECO:0000256" key="8">
    <source>
        <dbReference type="ARBA" id="ARBA00057335"/>
    </source>
</evidence>
<comment type="similarity">
    <text evidence="2">Belongs to the pectinesterase family.</text>
</comment>
<dbReference type="PANTHER" id="PTHR31321:SF88">
    <property type="entry name" value="PECTINESTERASE"/>
    <property type="match status" value="1"/>
</dbReference>
<dbReference type="PROSITE" id="PS00800">
    <property type="entry name" value="PECTINESTERASE_1"/>
    <property type="match status" value="1"/>
</dbReference>
<dbReference type="RefSeq" id="XP_044327810.1">
    <property type="nucleotide sequence ID" value="XM_044471875.1"/>
</dbReference>
<dbReference type="Gramene" id="TraesROB_scaffold_177875_01G000100.1">
    <property type="protein sequence ID" value="TraesROB_scaffold_177875_01G000100.1"/>
    <property type="gene ID" value="TraesROB_scaffold_177875_01G000100"/>
</dbReference>
<feature type="domain" description="Pectinesterase catalytic" evidence="11">
    <location>
        <begin position="114"/>
        <end position="178"/>
    </location>
</feature>
<protein>
    <recommendedName>
        <fullName evidence="3 10">Pectinesterase</fullName>
        <ecNumber evidence="3 10">3.1.1.11</ecNumber>
    </recommendedName>
</protein>
<proteinExistence type="inferred from homology"/>
<evidence type="ECO:0000256" key="6">
    <source>
        <dbReference type="ARBA" id="ARBA00023180"/>
    </source>
</evidence>
<keyword evidence="13" id="KW-1185">Reference proteome</keyword>